<keyword evidence="3" id="KW-1185">Reference proteome</keyword>
<dbReference type="Proteomes" id="UP000009027">
    <property type="component" value="Unassembled WGS sequence"/>
</dbReference>
<feature type="compositionally biased region" description="Basic residues" evidence="1">
    <location>
        <begin position="229"/>
        <end position="238"/>
    </location>
</feature>
<dbReference type="VEuPathDB" id="TriTrypDB:TvY486_0008700"/>
<evidence type="ECO:0000256" key="1">
    <source>
        <dbReference type="SAM" id="MobiDB-lite"/>
    </source>
</evidence>
<organism evidence="2 3">
    <name type="scientific">Trypanosoma vivax (strain Y486)</name>
    <dbReference type="NCBI Taxonomy" id="1055687"/>
    <lineage>
        <taxon>Eukaryota</taxon>
        <taxon>Discoba</taxon>
        <taxon>Euglenozoa</taxon>
        <taxon>Kinetoplastea</taxon>
        <taxon>Metakinetoplastina</taxon>
        <taxon>Trypanosomatida</taxon>
        <taxon>Trypanosomatidae</taxon>
        <taxon>Trypanosoma</taxon>
        <taxon>Duttonella</taxon>
    </lineage>
</organism>
<evidence type="ECO:0000313" key="2">
    <source>
        <dbReference type="EMBL" id="CCD18221.1"/>
    </source>
</evidence>
<reference evidence="2 3" key="1">
    <citation type="journal article" date="2012" name="Proc. Natl. Acad. Sci. U.S.A.">
        <title>Antigenic diversity is generated by distinct evolutionary mechanisms in African trypanosome species.</title>
        <authorList>
            <person name="Jackson A.P."/>
            <person name="Berry A."/>
            <person name="Aslett M."/>
            <person name="Allison H.C."/>
            <person name="Burton P."/>
            <person name="Vavrova-Anderson J."/>
            <person name="Brown R."/>
            <person name="Browne H."/>
            <person name="Corton N."/>
            <person name="Hauser H."/>
            <person name="Gamble J."/>
            <person name="Gilderthorp R."/>
            <person name="Marcello L."/>
            <person name="McQuillan J."/>
            <person name="Otto T.D."/>
            <person name="Quail M.A."/>
            <person name="Sanders M.J."/>
            <person name="van Tonder A."/>
            <person name="Ginger M.L."/>
            <person name="Field M.C."/>
            <person name="Barry J.D."/>
            <person name="Hertz-Fowler C."/>
            <person name="Berriman M."/>
        </authorList>
    </citation>
    <scope>NUCLEOTIDE SEQUENCE</scope>
    <source>
        <strain evidence="2 3">Y486</strain>
    </source>
</reference>
<dbReference type="EMBL" id="CAEX01000672">
    <property type="protein sequence ID" value="CCD18221.1"/>
    <property type="molecule type" value="Genomic_DNA"/>
</dbReference>
<accession>F9WL35</accession>
<name>F9WL35_TRYVY</name>
<gene>
    <name evidence="2" type="ORF">TvY486_0008700</name>
</gene>
<protein>
    <submittedName>
        <fullName evidence="2">Uncharacterized protein</fullName>
    </submittedName>
</protein>
<proteinExistence type="predicted"/>
<evidence type="ECO:0000313" key="3">
    <source>
        <dbReference type="Proteomes" id="UP000009027"/>
    </source>
</evidence>
<dbReference type="AlphaFoldDB" id="F9WL35"/>
<feature type="region of interest" description="Disordered" evidence="1">
    <location>
        <begin position="200"/>
        <end position="256"/>
    </location>
</feature>
<sequence>MTHAKLKPCTLGFENATGEDAMQSYKSQTTAQAYLRGLTTTGATLLDGTTSPFQADGTDTGAAYGCPLFATGSGGNGANAVWTTSTSQEPKGRMGGLWRVKRVSSGQGISLVMFDVEEKTTDTVAEQKILAAIIERETQLHALLGTEASRDDNTLAAYTKKLRAALTETWTTATGTQPGTAAAWLQEAKNLLQPRDANVREDDAGTQQQGTDAAETHSHDTTHSAPRPTSKHSTRTKKHAESSQAATTEGHQGAKHTGTALTALISTALISTQGLPHSE</sequence>